<feature type="transmembrane region" description="Helical" evidence="1">
    <location>
        <begin position="80"/>
        <end position="99"/>
    </location>
</feature>
<name>A8AAX3_IGNH4</name>
<keyword evidence="1" id="KW-0812">Transmembrane</keyword>
<dbReference type="GeneID" id="62611422"/>
<sequence>MAAVYLLGKLLFDKVLAGLTEATAEAARALSSRNARPEAPQLFLAAALASTALAANDLFPALVDMPLAIYLIVRNEFKKTLLTLLFFDVVVSTSLLFSQPFRALDFVIRSFSYSSVFIFLTSLTGWNGFVSSLPVPAKIKFMIKVIPVQTYLSLKELNSLVLARKARPWPP</sequence>
<dbReference type="RefSeq" id="WP_012123039.1">
    <property type="nucleotide sequence ID" value="NC_009776.1"/>
</dbReference>
<gene>
    <name evidence="2" type="ordered locus">Igni_0894</name>
</gene>
<keyword evidence="3" id="KW-1185">Reference proteome</keyword>
<dbReference type="eggNOG" id="arCOG02250">
    <property type="taxonomic scope" value="Archaea"/>
</dbReference>
<dbReference type="EMBL" id="CP000816">
    <property type="protein sequence ID" value="ABU82075.1"/>
    <property type="molecule type" value="Genomic_DNA"/>
</dbReference>
<keyword evidence="1" id="KW-0472">Membrane</keyword>
<dbReference type="AlphaFoldDB" id="A8AAX3"/>
<dbReference type="HOGENOM" id="CLU_1559458_0_0_2"/>
<protein>
    <submittedName>
        <fullName evidence="2">Uncharacterized protein</fullName>
    </submittedName>
</protein>
<evidence type="ECO:0000313" key="3">
    <source>
        <dbReference type="Proteomes" id="UP000000262"/>
    </source>
</evidence>
<evidence type="ECO:0000313" key="2">
    <source>
        <dbReference type="EMBL" id="ABU82075.1"/>
    </source>
</evidence>
<evidence type="ECO:0000256" key="1">
    <source>
        <dbReference type="SAM" id="Phobius"/>
    </source>
</evidence>
<organism evidence="2 3">
    <name type="scientific">Ignicoccus hospitalis (strain KIN4/I / DSM 18386 / JCM 14125)</name>
    <dbReference type="NCBI Taxonomy" id="453591"/>
    <lineage>
        <taxon>Archaea</taxon>
        <taxon>Thermoproteota</taxon>
        <taxon>Thermoprotei</taxon>
        <taxon>Desulfurococcales</taxon>
        <taxon>Desulfurococcaceae</taxon>
        <taxon>Ignicoccus</taxon>
    </lineage>
</organism>
<dbReference type="KEGG" id="iho:Igni_0894"/>
<dbReference type="Proteomes" id="UP000000262">
    <property type="component" value="Chromosome"/>
</dbReference>
<accession>A8AAX3</accession>
<reference evidence="2 3" key="1">
    <citation type="journal article" date="2008" name="Genome Biol.">
        <title>A genomic analysis of the archaeal system Ignicoccus hospitalis-Nanoarchaeum equitans.</title>
        <authorList>
            <person name="Podar M."/>
            <person name="Anderson I."/>
            <person name="Makarova K.S."/>
            <person name="Elkins J.G."/>
            <person name="Ivanova N."/>
            <person name="Wall M.A."/>
            <person name="Lykidis A."/>
            <person name="Mavromatis K."/>
            <person name="Sun H."/>
            <person name="Hudson M.E."/>
            <person name="Chen W."/>
            <person name="Deciu C."/>
            <person name="Hutchison D."/>
            <person name="Eads J.R."/>
            <person name="Anderson A."/>
            <person name="Fernandes F."/>
            <person name="Szeto E."/>
            <person name="Lapidus A."/>
            <person name="Kyrpides N.C."/>
            <person name="Saier M.H.Jr."/>
            <person name="Richardson P.M."/>
            <person name="Rachel R."/>
            <person name="Huber H."/>
            <person name="Eisen J.A."/>
            <person name="Koonin E.V."/>
            <person name="Keller M."/>
            <person name="Stetter K.O."/>
        </authorList>
    </citation>
    <scope>NUCLEOTIDE SEQUENCE [LARGE SCALE GENOMIC DNA]</scope>
    <source>
        <strain evidence="3">KIN4/I / DSM 18386 / JCM 14125</strain>
    </source>
</reference>
<dbReference type="STRING" id="453591.Igni_0894"/>
<proteinExistence type="predicted"/>
<feature type="transmembrane region" description="Helical" evidence="1">
    <location>
        <begin position="111"/>
        <end position="135"/>
    </location>
</feature>
<keyword evidence="1" id="KW-1133">Transmembrane helix</keyword>